<keyword evidence="2" id="KW-0548">Nucleotidyltransferase</keyword>
<dbReference type="InterPro" id="IPR043128">
    <property type="entry name" value="Rev_trsase/Diguanyl_cyclase"/>
</dbReference>
<dbReference type="InterPro" id="IPR043502">
    <property type="entry name" value="DNA/RNA_pol_sf"/>
</dbReference>
<dbReference type="EMBL" id="JACGWN010000003">
    <property type="protein sequence ID" value="KAL0456007.1"/>
    <property type="molecule type" value="Genomic_DNA"/>
</dbReference>
<proteinExistence type="predicted"/>
<organism evidence="2">
    <name type="scientific">Sesamum latifolium</name>
    <dbReference type="NCBI Taxonomy" id="2727402"/>
    <lineage>
        <taxon>Eukaryota</taxon>
        <taxon>Viridiplantae</taxon>
        <taxon>Streptophyta</taxon>
        <taxon>Embryophyta</taxon>
        <taxon>Tracheophyta</taxon>
        <taxon>Spermatophyta</taxon>
        <taxon>Magnoliopsida</taxon>
        <taxon>eudicotyledons</taxon>
        <taxon>Gunneridae</taxon>
        <taxon>Pentapetalae</taxon>
        <taxon>asterids</taxon>
        <taxon>lamiids</taxon>
        <taxon>Lamiales</taxon>
        <taxon>Pedaliaceae</taxon>
        <taxon>Sesamum</taxon>
    </lineage>
</organism>
<dbReference type="SUPFAM" id="SSF56672">
    <property type="entry name" value="DNA/RNA polymerases"/>
    <property type="match status" value="1"/>
</dbReference>
<reference evidence="2" key="2">
    <citation type="journal article" date="2024" name="Plant">
        <title>Genomic evolution and insights into agronomic trait innovations of Sesamum species.</title>
        <authorList>
            <person name="Miao H."/>
            <person name="Wang L."/>
            <person name="Qu L."/>
            <person name="Liu H."/>
            <person name="Sun Y."/>
            <person name="Le M."/>
            <person name="Wang Q."/>
            <person name="Wei S."/>
            <person name="Zheng Y."/>
            <person name="Lin W."/>
            <person name="Duan Y."/>
            <person name="Cao H."/>
            <person name="Xiong S."/>
            <person name="Wang X."/>
            <person name="Wei L."/>
            <person name="Li C."/>
            <person name="Ma Q."/>
            <person name="Ju M."/>
            <person name="Zhao R."/>
            <person name="Li G."/>
            <person name="Mu C."/>
            <person name="Tian Q."/>
            <person name="Mei H."/>
            <person name="Zhang T."/>
            <person name="Gao T."/>
            <person name="Zhang H."/>
        </authorList>
    </citation>
    <scope>NUCLEOTIDE SEQUENCE</scope>
    <source>
        <strain evidence="2">KEN1</strain>
    </source>
</reference>
<gene>
    <name evidence="2" type="ORF">Slati_0939900</name>
</gene>
<dbReference type="Gene3D" id="3.10.10.10">
    <property type="entry name" value="HIV Type 1 Reverse Transcriptase, subunit A, domain 1"/>
    <property type="match status" value="1"/>
</dbReference>
<keyword evidence="2" id="KW-0808">Transferase</keyword>
<dbReference type="Pfam" id="PF00078">
    <property type="entry name" value="RVT_1"/>
    <property type="match status" value="1"/>
</dbReference>
<sequence>MPDELPQKLPPKRAVDHEIELVPGTKPPARAPYRMSQPELVELRKQLKDMLESGIIKPAKSPYGAPVLFQKKADGSLRMCCDYRALNKITVKNKYPIPLVADCFGRLSQANYFTKIDLRSGYWQVRIKEGDEAKTTVVTRYGAFEFLVMPFGLTNAPATFSTMMNQVLHGFLDEFVVVYLNDIVIYSRTLAEHVEHLRQVLARLREYELYAKVSKCSSAQETISSWGTLWREDAFGWTPRKYRLLRSGSPRAMCMTYAHFSAW</sequence>
<dbReference type="InterPro" id="IPR000477">
    <property type="entry name" value="RT_dom"/>
</dbReference>
<evidence type="ECO:0000259" key="1">
    <source>
        <dbReference type="PROSITE" id="PS50878"/>
    </source>
</evidence>
<feature type="domain" description="Reverse transcriptase" evidence="1">
    <location>
        <begin position="49"/>
        <end position="242"/>
    </location>
</feature>
<dbReference type="PROSITE" id="PS50878">
    <property type="entry name" value="RT_POL"/>
    <property type="match status" value="1"/>
</dbReference>
<dbReference type="PANTHER" id="PTHR24559">
    <property type="entry name" value="TRANSPOSON TY3-I GAG-POL POLYPROTEIN"/>
    <property type="match status" value="1"/>
</dbReference>
<dbReference type="Gene3D" id="3.30.70.270">
    <property type="match status" value="1"/>
</dbReference>
<name>A0AAW2XPM8_9LAMI</name>
<dbReference type="GO" id="GO:0003964">
    <property type="term" value="F:RNA-directed DNA polymerase activity"/>
    <property type="evidence" value="ECO:0007669"/>
    <property type="project" value="UniProtKB-KW"/>
</dbReference>
<comment type="caution">
    <text evidence="2">The sequence shown here is derived from an EMBL/GenBank/DDBJ whole genome shotgun (WGS) entry which is preliminary data.</text>
</comment>
<dbReference type="PANTHER" id="PTHR24559:SF436">
    <property type="entry name" value="RNA-DIRECTED DNA POLYMERASE HOMOLOG"/>
    <property type="match status" value="1"/>
</dbReference>
<reference evidence="2" key="1">
    <citation type="submission" date="2020-06" db="EMBL/GenBank/DDBJ databases">
        <authorList>
            <person name="Li T."/>
            <person name="Hu X."/>
            <person name="Zhang T."/>
            <person name="Song X."/>
            <person name="Zhang H."/>
            <person name="Dai N."/>
            <person name="Sheng W."/>
            <person name="Hou X."/>
            <person name="Wei L."/>
        </authorList>
    </citation>
    <scope>NUCLEOTIDE SEQUENCE</scope>
    <source>
        <strain evidence="2">KEN1</strain>
        <tissue evidence="2">Leaf</tissue>
    </source>
</reference>
<accession>A0AAW2XPM8</accession>
<evidence type="ECO:0000313" key="2">
    <source>
        <dbReference type="EMBL" id="KAL0456007.1"/>
    </source>
</evidence>
<dbReference type="InterPro" id="IPR053134">
    <property type="entry name" value="RNA-dir_DNA_polymerase"/>
</dbReference>
<keyword evidence="2" id="KW-0695">RNA-directed DNA polymerase</keyword>
<dbReference type="CDD" id="cd01647">
    <property type="entry name" value="RT_LTR"/>
    <property type="match status" value="1"/>
</dbReference>
<protein>
    <submittedName>
        <fullName evidence="2">RNA-directed DNA polymerase</fullName>
    </submittedName>
</protein>
<dbReference type="AlphaFoldDB" id="A0AAW2XPM8"/>